<protein>
    <submittedName>
        <fullName evidence="3">Dynein heavy chain, cytoplasmic</fullName>
    </submittedName>
</protein>
<evidence type="ECO:0000313" key="3">
    <source>
        <dbReference type="EMBL" id="ODM96403.1"/>
    </source>
</evidence>
<dbReference type="PANTHER" id="PTHR46532:SF4">
    <property type="entry name" value="AAA+ ATPASE DOMAIN-CONTAINING PROTEIN"/>
    <property type="match status" value="1"/>
</dbReference>
<organism evidence="3 4">
    <name type="scientific">Orchesella cincta</name>
    <name type="common">Springtail</name>
    <name type="synonym">Podura cincta</name>
    <dbReference type="NCBI Taxonomy" id="48709"/>
    <lineage>
        <taxon>Eukaryota</taxon>
        <taxon>Metazoa</taxon>
        <taxon>Ecdysozoa</taxon>
        <taxon>Arthropoda</taxon>
        <taxon>Hexapoda</taxon>
        <taxon>Collembola</taxon>
        <taxon>Entomobryomorpha</taxon>
        <taxon>Entomobryoidea</taxon>
        <taxon>Orchesellidae</taxon>
        <taxon>Orchesellinae</taxon>
        <taxon>Orchesella</taxon>
    </lineage>
</organism>
<evidence type="ECO:0000259" key="2">
    <source>
        <dbReference type="Pfam" id="PF08385"/>
    </source>
</evidence>
<dbReference type="EMBL" id="LJIJ01000542">
    <property type="protein sequence ID" value="ODM96403.1"/>
    <property type="molecule type" value="Genomic_DNA"/>
</dbReference>
<keyword evidence="4" id="KW-1185">Reference proteome</keyword>
<dbReference type="OrthoDB" id="14187at2759"/>
<dbReference type="STRING" id="48709.A0A1D2MTM9"/>
<feature type="domain" description="Dynein heavy chain tail" evidence="2">
    <location>
        <begin position="172"/>
        <end position="687"/>
    </location>
</feature>
<dbReference type="Proteomes" id="UP000094527">
    <property type="component" value="Unassembled WGS sequence"/>
</dbReference>
<name>A0A1D2MTM9_ORCCI</name>
<dbReference type="Pfam" id="PF08385">
    <property type="entry name" value="DHC_N1"/>
    <property type="match status" value="1"/>
</dbReference>
<comment type="caution">
    <text evidence="3">The sequence shown here is derived from an EMBL/GenBank/DDBJ whole genome shotgun (WGS) entry which is preliminary data.</text>
</comment>
<dbReference type="GO" id="GO:0051959">
    <property type="term" value="F:dynein light intermediate chain binding"/>
    <property type="evidence" value="ECO:0007669"/>
    <property type="project" value="InterPro"/>
</dbReference>
<evidence type="ECO:0000313" key="4">
    <source>
        <dbReference type="Proteomes" id="UP000094527"/>
    </source>
</evidence>
<evidence type="ECO:0000256" key="1">
    <source>
        <dbReference type="ARBA" id="ARBA00008887"/>
    </source>
</evidence>
<dbReference type="PANTHER" id="PTHR46532">
    <property type="entry name" value="MALE FERTILITY FACTOR KL5"/>
    <property type="match status" value="1"/>
</dbReference>
<dbReference type="GO" id="GO:0007018">
    <property type="term" value="P:microtubule-based movement"/>
    <property type="evidence" value="ECO:0007669"/>
    <property type="project" value="InterPro"/>
</dbReference>
<dbReference type="AlphaFoldDB" id="A0A1D2MTM9"/>
<proteinExistence type="inferred from homology"/>
<dbReference type="GO" id="GO:0045505">
    <property type="term" value="F:dynein intermediate chain binding"/>
    <property type="evidence" value="ECO:0007669"/>
    <property type="project" value="InterPro"/>
</dbReference>
<sequence length="692" mass="80182">MQKFIADPLSKSLLIQKISNKDEEREDEYVVSLGVVFTSVRAVGLIVIKRGNYVETDKSIGSQVRVVVLNDGSPYETLHSYISMGVAPFFKSYLQETGRSTESSSDKLAPSVEKKMAELEMGLLHLQQNIDIPEISLTINPIVAQTVAQCAIENRRPKVSDFGDRVEDSKFLNDLQHGVNRWVKEIQKVTKLDRDPSTGTTLQEVSFWLNLERALLKLQEKRESLEVELTLEILRHGKRFHATVSFDTDTGLKQALAVVNDYSPLMKDFPIHDLLAATDLEKVRNALQCIFGHLRKIRNTKYPIQRALRLVEAISRDLSAQLLKVLGTRRLMMVPYDEFERVMNACFDIFNTWDEEYEKLQALLRDIMKKKRDEMKMIWRVNPAHKKLHTRMEQIRKFRRQHEQLRSVIERVLKPDQQSMVEGNANEEVGLAYSLVEEVDVLDMSKEGQEAWDAACRRYNDRVDTVEAKITAALREQLATAKSANEMFRIFARFNALFVRPQIRGAIREYQTQLIQRVKDDIEALHEKFKTQYSLSKAYRMSELRDIPPVSGSIIWAKQIDRQLTTYLMRFKPFLDLVGKIMLMVNPIFEEWVAKVQQKDATVSGRIFDIEQTRNRNVSGKAFLKLKVNFLPEIITLSKEVPHLKNLGFRVPLAIMNKAHQANQMYPFAISLMESVRTYERSWEKLQVRQDR</sequence>
<dbReference type="InterPro" id="IPR013594">
    <property type="entry name" value="Dynein_heavy_tail"/>
</dbReference>
<dbReference type="InterPro" id="IPR026983">
    <property type="entry name" value="DHC"/>
</dbReference>
<dbReference type="GO" id="GO:0005858">
    <property type="term" value="C:axonemal dynein complex"/>
    <property type="evidence" value="ECO:0007669"/>
    <property type="project" value="TreeGrafter"/>
</dbReference>
<accession>A0A1D2MTM9</accession>
<gene>
    <name evidence="3" type="ORF">Ocin01_10274</name>
</gene>
<reference evidence="3 4" key="1">
    <citation type="journal article" date="2016" name="Genome Biol. Evol.">
        <title>Gene Family Evolution Reflects Adaptation to Soil Environmental Stressors in the Genome of the Collembolan Orchesella cincta.</title>
        <authorList>
            <person name="Faddeeva-Vakhrusheva A."/>
            <person name="Derks M.F."/>
            <person name="Anvar S.Y."/>
            <person name="Agamennone V."/>
            <person name="Suring W."/>
            <person name="Smit S."/>
            <person name="van Straalen N.M."/>
            <person name="Roelofs D."/>
        </authorList>
    </citation>
    <scope>NUCLEOTIDE SEQUENCE [LARGE SCALE GENOMIC DNA]</scope>
    <source>
        <tissue evidence="3">Mixed pool</tissue>
    </source>
</reference>
<dbReference type="OMA" id="ISSSIMW"/>
<comment type="similarity">
    <text evidence="1">Belongs to the dynein heavy chain family.</text>
</comment>